<dbReference type="Gene3D" id="1.20.1250.20">
    <property type="entry name" value="MFS general substrate transporter like domains"/>
    <property type="match status" value="2"/>
</dbReference>
<dbReference type="InterPro" id="IPR036259">
    <property type="entry name" value="MFS_trans_sf"/>
</dbReference>
<sequence length="628" mass="67079">MANIAATGAEKARPMTGEEKKVIFASSLGTVFEWYDFYLYGSLAIYIGANFFSQYPETTRNIFALLAFAAGFLVRPFGALVFGRLGDIVGRKYTFLVTILIMGFSTFVVGILPGAQQIGIAAPIILIILRMLQGLALGGEYGGAATYVAEHAPNGRRGYYTSWIQTTATLGLFLSLVVILGVQFAVGKEAFAAWGWRIPFLLSVILLGVSVWIRLKMNESPAFKKMKEEGKTSKAPLSEAFGQWKNAKIAIIALVGAVIGQAVVWYTGQFYALFFLQSILKVDGQSANIMVACALLLGTGFFLLFGWLSDKVGRKPIIMAGLVLAMLTYFPLFKALTWAGNPALAQAQASVRATVTAAPGDCKFQFNPTGTAKFTTSCDIATSFLTRNSVPYDVVEGPAGQPATVKIGDDTVTSYDATVAGADAAAKDRAFQKQINIALHDGGYPLVRGAAQVPAAKLDAFVAANPELGLNADAVRATPAKTVPVDKLVADKLLTPAEANGATEMAVYTVAGGGTFAMVADPAAVNWIVIIAVLTVLVIYVTMVYGPIAALLVELFPTRIRYSGMSLPYHIGNGWFGGLLPATAFAMSAAKGDIYYGLWYPIIFAGITLVIGLLFLPETKDRDIHKMD</sequence>
<evidence type="ECO:0000256" key="7">
    <source>
        <dbReference type="SAM" id="Phobius"/>
    </source>
</evidence>
<evidence type="ECO:0000256" key="6">
    <source>
        <dbReference type="ARBA" id="ARBA00023136"/>
    </source>
</evidence>
<evidence type="ECO:0000313" key="9">
    <source>
        <dbReference type="EMBL" id="WHA43058.1"/>
    </source>
</evidence>
<evidence type="ECO:0000259" key="8">
    <source>
        <dbReference type="PROSITE" id="PS50850"/>
    </source>
</evidence>
<feature type="transmembrane region" description="Helical" evidence="7">
    <location>
        <begin position="37"/>
        <end position="56"/>
    </location>
</feature>
<dbReference type="PANTHER" id="PTHR43045:SF7">
    <property type="entry name" value="MAJOR FACILITATOR SUPERFAMILY TRANSPORTER"/>
    <property type="match status" value="1"/>
</dbReference>
<feature type="transmembrane region" description="Helical" evidence="7">
    <location>
        <begin position="317"/>
        <end position="339"/>
    </location>
</feature>
<accession>A0AAF0HBK4</accession>
<dbReference type="InterPro" id="IPR005829">
    <property type="entry name" value="Sugar_transporter_CS"/>
</dbReference>
<evidence type="ECO:0000256" key="2">
    <source>
        <dbReference type="ARBA" id="ARBA00022448"/>
    </source>
</evidence>
<evidence type="ECO:0000256" key="3">
    <source>
        <dbReference type="ARBA" id="ARBA00022475"/>
    </source>
</evidence>
<comment type="subcellular location">
    <subcellularLocation>
        <location evidence="1">Cell membrane</location>
        <topology evidence="1">Multi-pass membrane protein</topology>
    </subcellularLocation>
</comment>
<dbReference type="PANTHER" id="PTHR43045">
    <property type="entry name" value="SHIKIMATE TRANSPORTER"/>
    <property type="match status" value="1"/>
</dbReference>
<protein>
    <submittedName>
        <fullName evidence="9">MFS transporter</fullName>
    </submittedName>
</protein>
<keyword evidence="4 7" id="KW-0812">Transmembrane</keyword>
<evidence type="ECO:0000256" key="5">
    <source>
        <dbReference type="ARBA" id="ARBA00022989"/>
    </source>
</evidence>
<dbReference type="AlphaFoldDB" id="A0AAF0HBK4"/>
<gene>
    <name evidence="9" type="ORF">CFBP5477_017530</name>
</gene>
<dbReference type="FunFam" id="1.20.1250.20:FF:000001">
    <property type="entry name" value="Dicarboxylate MFS transporter"/>
    <property type="match status" value="1"/>
</dbReference>
<feature type="transmembrane region" description="Helical" evidence="7">
    <location>
        <begin position="118"/>
        <end position="138"/>
    </location>
</feature>
<feature type="transmembrane region" description="Helical" evidence="7">
    <location>
        <begin position="287"/>
        <end position="305"/>
    </location>
</feature>
<feature type="transmembrane region" description="Helical" evidence="7">
    <location>
        <begin position="62"/>
        <end position="81"/>
    </location>
</feature>
<evidence type="ECO:0000256" key="1">
    <source>
        <dbReference type="ARBA" id="ARBA00004651"/>
    </source>
</evidence>
<keyword evidence="2" id="KW-0813">Transport</keyword>
<dbReference type="Pfam" id="PF00083">
    <property type="entry name" value="Sugar_tr"/>
    <property type="match status" value="2"/>
</dbReference>
<dbReference type="SUPFAM" id="SSF103473">
    <property type="entry name" value="MFS general substrate transporter"/>
    <property type="match status" value="2"/>
</dbReference>
<evidence type="ECO:0000313" key="10">
    <source>
        <dbReference type="Proteomes" id="UP000298664"/>
    </source>
</evidence>
<proteinExistence type="predicted"/>
<reference evidence="9" key="1">
    <citation type="submission" date="2023-05" db="EMBL/GenBank/DDBJ databases">
        <title>Complete genome sequence of Agrobacterium larrymoorei CFBP5477.</title>
        <authorList>
            <person name="Yen H.-C."/>
            <person name="Chou L."/>
            <person name="Lin Y.-C."/>
            <person name="Lai E.-M."/>
            <person name="Kuo C.-H."/>
        </authorList>
    </citation>
    <scope>NUCLEOTIDE SEQUENCE</scope>
    <source>
        <strain evidence="9">CFBP5477</strain>
    </source>
</reference>
<keyword evidence="6 7" id="KW-0472">Membrane</keyword>
<dbReference type="GO" id="GO:0005886">
    <property type="term" value="C:plasma membrane"/>
    <property type="evidence" value="ECO:0007669"/>
    <property type="project" value="UniProtKB-SubCell"/>
</dbReference>
<name>A0AAF0HBK4_9HYPH</name>
<dbReference type="PROSITE" id="PS50850">
    <property type="entry name" value="MFS"/>
    <property type="match status" value="1"/>
</dbReference>
<dbReference type="EMBL" id="CP124734">
    <property type="protein sequence ID" value="WHA43058.1"/>
    <property type="molecule type" value="Genomic_DNA"/>
</dbReference>
<dbReference type="InterPro" id="IPR005828">
    <property type="entry name" value="MFS_sugar_transport-like"/>
</dbReference>
<feature type="transmembrane region" description="Helical" evidence="7">
    <location>
        <begin position="159"/>
        <end position="182"/>
    </location>
</feature>
<feature type="transmembrane region" description="Helical" evidence="7">
    <location>
        <begin position="598"/>
        <end position="616"/>
    </location>
</feature>
<dbReference type="GO" id="GO:0022857">
    <property type="term" value="F:transmembrane transporter activity"/>
    <property type="evidence" value="ECO:0007669"/>
    <property type="project" value="InterPro"/>
</dbReference>
<keyword evidence="3" id="KW-1003">Cell membrane</keyword>
<dbReference type="RefSeq" id="WP_137395041.1">
    <property type="nucleotide sequence ID" value="NZ_CP124734.1"/>
</dbReference>
<dbReference type="Proteomes" id="UP000298664">
    <property type="component" value="Chromosome Linear"/>
</dbReference>
<dbReference type="PROSITE" id="PS00217">
    <property type="entry name" value="SUGAR_TRANSPORT_2"/>
    <property type="match status" value="1"/>
</dbReference>
<feature type="transmembrane region" description="Helical" evidence="7">
    <location>
        <begin position="527"/>
        <end position="553"/>
    </location>
</feature>
<keyword evidence="5 7" id="KW-1133">Transmembrane helix</keyword>
<feature type="transmembrane region" description="Helical" evidence="7">
    <location>
        <begin position="194"/>
        <end position="215"/>
    </location>
</feature>
<dbReference type="InterPro" id="IPR020846">
    <property type="entry name" value="MFS_dom"/>
</dbReference>
<feature type="transmembrane region" description="Helical" evidence="7">
    <location>
        <begin position="93"/>
        <end position="112"/>
    </location>
</feature>
<evidence type="ECO:0000256" key="4">
    <source>
        <dbReference type="ARBA" id="ARBA00022692"/>
    </source>
</evidence>
<feature type="domain" description="Major facilitator superfamily (MFS) profile" evidence="8">
    <location>
        <begin position="22"/>
        <end position="620"/>
    </location>
</feature>
<feature type="transmembrane region" description="Helical" evidence="7">
    <location>
        <begin position="249"/>
        <end position="267"/>
    </location>
</feature>
<organism evidence="9 10">
    <name type="scientific">Agrobacterium larrymoorei</name>
    <dbReference type="NCBI Taxonomy" id="160699"/>
    <lineage>
        <taxon>Bacteria</taxon>
        <taxon>Pseudomonadati</taxon>
        <taxon>Pseudomonadota</taxon>
        <taxon>Alphaproteobacteria</taxon>
        <taxon>Hyphomicrobiales</taxon>
        <taxon>Rhizobiaceae</taxon>
        <taxon>Rhizobium/Agrobacterium group</taxon>
        <taxon>Agrobacterium</taxon>
    </lineage>
</organism>